<name>A0A7E4WCB4_PANRE</name>
<reference evidence="2" key="2">
    <citation type="submission" date="2020-10" db="UniProtKB">
        <authorList>
            <consortium name="WormBaseParasite"/>
        </authorList>
    </citation>
    <scope>IDENTIFICATION</scope>
</reference>
<evidence type="ECO:0000313" key="1">
    <source>
        <dbReference type="Proteomes" id="UP000492821"/>
    </source>
</evidence>
<protein>
    <submittedName>
        <fullName evidence="2">NAGLU_N domain-containing protein</fullName>
    </submittedName>
</protein>
<sequence length="107" mass="12378">MGRMVFIKADVYGFCRILTFIFCFFVVGNLSMEARAVSLQDAFYVHKQVIREVVDTPLGPGRNGDYPTKIVFNAEHNRFEVVKPNRTLSELFQRAQLRLSRRHGLLN</sequence>
<dbReference type="AlphaFoldDB" id="A0A7E4WCB4"/>
<organism evidence="1 2">
    <name type="scientific">Panagrellus redivivus</name>
    <name type="common">Microworm</name>
    <dbReference type="NCBI Taxonomy" id="6233"/>
    <lineage>
        <taxon>Eukaryota</taxon>
        <taxon>Metazoa</taxon>
        <taxon>Ecdysozoa</taxon>
        <taxon>Nematoda</taxon>
        <taxon>Chromadorea</taxon>
        <taxon>Rhabditida</taxon>
        <taxon>Tylenchina</taxon>
        <taxon>Panagrolaimomorpha</taxon>
        <taxon>Panagrolaimoidea</taxon>
        <taxon>Panagrolaimidae</taxon>
        <taxon>Panagrellus</taxon>
    </lineage>
</organism>
<accession>A0A7E4WCB4</accession>
<dbReference type="WBParaSite" id="Pan_g9558.t1">
    <property type="protein sequence ID" value="Pan_g9558.t1"/>
    <property type="gene ID" value="Pan_g9558"/>
</dbReference>
<dbReference type="Proteomes" id="UP000492821">
    <property type="component" value="Unassembled WGS sequence"/>
</dbReference>
<proteinExistence type="predicted"/>
<reference evidence="1" key="1">
    <citation type="journal article" date="2013" name="Genetics">
        <title>The draft genome and transcriptome of Panagrellus redivivus are shaped by the harsh demands of a free-living lifestyle.</title>
        <authorList>
            <person name="Srinivasan J."/>
            <person name="Dillman A.R."/>
            <person name="Macchietto M.G."/>
            <person name="Heikkinen L."/>
            <person name="Lakso M."/>
            <person name="Fracchia K.M."/>
            <person name="Antoshechkin I."/>
            <person name="Mortazavi A."/>
            <person name="Wong G."/>
            <person name="Sternberg P.W."/>
        </authorList>
    </citation>
    <scope>NUCLEOTIDE SEQUENCE [LARGE SCALE GENOMIC DNA]</scope>
    <source>
        <strain evidence="1">MT8872</strain>
    </source>
</reference>
<keyword evidence="1" id="KW-1185">Reference proteome</keyword>
<evidence type="ECO:0000313" key="2">
    <source>
        <dbReference type="WBParaSite" id="Pan_g9558.t1"/>
    </source>
</evidence>